<evidence type="ECO:0000313" key="4">
    <source>
        <dbReference type="Proteomes" id="UP000077275"/>
    </source>
</evidence>
<dbReference type="STRING" id="47311.MBCUT_12460"/>
<dbReference type="SUPFAM" id="SSF52402">
    <property type="entry name" value="Adenine nucleotide alpha hydrolases-like"/>
    <property type="match status" value="1"/>
</dbReference>
<name>A0A166DPN7_9EURY</name>
<comment type="similarity">
    <text evidence="1">Belongs to the universal stress protein A family.</text>
</comment>
<protein>
    <submittedName>
        <fullName evidence="3">Putative universal stress protein</fullName>
    </submittedName>
</protein>
<sequence length="148" mass="16855">MYKKILVPIMGKYSDELIEHALDLIDRRDVDLYVLYVVDSSVPFLTPKNIKKSMLVELRAKGGYFLDEFEDILDLSENPNISLTKILKEGKPAEIIVKFAEEENIDVIVMGTSKNIVAKHFLGSVSEEVVHFAPCTIHLVRTFDKDNK</sequence>
<dbReference type="PATRIC" id="fig|47311.3.peg.1366"/>
<dbReference type="CDD" id="cd00293">
    <property type="entry name" value="USP-like"/>
    <property type="match status" value="1"/>
</dbReference>
<dbReference type="Gene3D" id="3.40.50.620">
    <property type="entry name" value="HUPs"/>
    <property type="match status" value="1"/>
</dbReference>
<accession>A0A166DPN7</accession>
<dbReference type="InterPro" id="IPR006016">
    <property type="entry name" value="UspA"/>
</dbReference>
<dbReference type="RefSeq" id="WP_067259828.1">
    <property type="nucleotide sequence ID" value="NZ_LWMW01000107.1"/>
</dbReference>
<dbReference type="AlphaFoldDB" id="A0A166DPN7"/>
<organism evidence="3 4">
    <name type="scientific">Methanobrevibacter cuticularis</name>
    <dbReference type="NCBI Taxonomy" id="47311"/>
    <lineage>
        <taxon>Archaea</taxon>
        <taxon>Methanobacteriati</taxon>
        <taxon>Methanobacteriota</taxon>
        <taxon>Methanomada group</taxon>
        <taxon>Methanobacteria</taxon>
        <taxon>Methanobacteriales</taxon>
        <taxon>Methanobacteriaceae</taxon>
        <taxon>Methanobrevibacter</taxon>
    </lineage>
</organism>
<keyword evidence="4" id="KW-1185">Reference proteome</keyword>
<dbReference type="PANTHER" id="PTHR46268">
    <property type="entry name" value="STRESS RESPONSE PROTEIN NHAX"/>
    <property type="match status" value="1"/>
</dbReference>
<dbReference type="PANTHER" id="PTHR46268:SF6">
    <property type="entry name" value="UNIVERSAL STRESS PROTEIN UP12"/>
    <property type="match status" value="1"/>
</dbReference>
<evidence type="ECO:0000313" key="3">
    <source>
        <dbReference type="EMBL" id="KZX15826.1"/>
    </source>
</evidence>
<dbReference type="Pfam" id="PF00582">
    <property type="entry name" value="Usp"/>
    <property type="match status" value="1"/>
</dbReference>
<dbReference type="InterPro" id="IPR006015">
    <property type="entry name" value="Universal_stress_UspA"/>
</dbReference>
<dbReference type="EMBL" id="LWMW01000107">
    <property type="protein sequence ID" value="KZX15826.1"/>
    <property type="molecule type" value="Genomic_DNA"/>
</dbReference>
<comment type="caution">
    <text evidence="3">The sequence shown here is derived from an EMBL/GenBank/DDBJ whole genome shotgun (WGS) entry which is preliminary data.</text>
</comment>
<dbReference type="InterPro" id="IPR014729">
    <property type="entry name" value="Rossmann-like_a/b/a_fold"/>
</dbReference>
<feature type="domain" description="UspA" evidence="2">
    <location>
        <begin position="1"/>
        <end position="141"/>
    </location>
</feature>
<evidence type="ECO:0000256" key="1">
    <source>
        <dbReference type="ARBA" id="ARBA00008791"/>
    </source>
</evidence>
<proteinExistence type="inferred from homology"/>
<dbReference type="OrthoDB" id="105697at2157"/>
<reference evidence="3 4" key="1">
    <citation type="submission" date="2016-04" db="EMBL/GenBank/DDBJ databases">
        <title>Genome sequence of Methanobrevibacter cuticularis DSM 11139.</title>
        <authorList>
            <person name="Poehlein A."/>
            <person name="Seedorf H."/>
            <person name="Daniel R."/>
        </authorList>
    </citation>
    <scope>NUCLEOTIDE SEQUENCE [LARGE SCALE GENOMIC DNA]</scope>
    <source>
        <strain evidence="3 4">DSM 11139</strain>
    </source>
</reference>
<evidence type="ECO:0000259" key="2">
    <source>
        <dbReference type="Pfam" id="PF00582"/>
    </source>
</evidence>
<gene>
    <name evidence="3" type="ORF">MBCUT_12460</name>
</gene>
<dbReference type="Proteomes" id="UP000077275">
    <property type="component" value="Unassembled WGS sequence"/>
</dbReference>
<dbReference type="PRINTS" id="PR01438">
    <property type="entry name" value="UNVRSLSTRESS"/>
</dbReference>